<evidence type="ECO:0000256" key="1">
    <source>
        <dbReference type="SAM" id="MobiDB-lite"/>
    </source>
</evidence>
<name>A0A9D1S4Z1_9FIRM</name>
<dbReference type="AlphaFoldDB" id="A0A9D1S4Z1"/>
<protein>
    <recommendedName>
        <fullName evidence="5">Secreted protein</fullName>
    </recommendedName>
</protein>
<dbReference type="Proteomes" id="UP000824123">
    <property type="component" value="Unassembled WGS sequence"/>
</dbReference>
<organism evidence="3 4">
    <name type="scientific">Candidatus Fimadaptatus faecigallinarum</name>
    <dbReference type="NCBI Taxonomy" id="2840814"/>
    <lineage>
        <taxon>Bacteria</taxon>
        <taxon>Bacillati</taxon>
        <taxon>Bacillota</taxon>
        <taxon>Clostridia</taxon>
        <taxon>Eubacteriales</taxon>
        <taxon>Candidatus Fimadaptatus</taxon>
    </lineage>
</organism>
<proteinExistence type="predicted"/>
<reference evidence="3" key="1">
    <citation type="submission" date="2020-10" db="EMBL/GenBank/DDBJ databases">
        <authorList>
            <person name="Gilroy R."/>
        </authorList>
    </citation>
    <scope>NUCLEOTIDE SEQUENCE</scope>
    <source>
        <strain evidence="3">ChiSxjej2B14-8506</strain>
    </source>
</reference>
<evidence type="ECO:0008006" key="5">
    <source>
        <dbReference type="Google" id="ProtNLM"/>
    </source>
</evidence>
<sequence length="445" mass="46974">MRSRRIAALITAVALWAFGPQALASGLIGSVSGVNEGEDVRSANQGQLTAEESYDNALGAPTDGAQTGADPATGATIDLGIGETTVSPQTTAGVGATGDAGQATSYQLGALEQELYQRLQGTVPAEGWHVQFVGESTLAMVTMPELIVWDIDPESGVMELKWYRHLTELLGEGASSPSVDVSPDGNYALVMPSDGSVYLLGADVTEQVAPPGTAPGRMIWADDSQSYAYIVDSEIHVFMLDGRELLISGRVITPVANELEWLNPAPTPEALEALLNDENWVLAGMNRNCVLFDSADGSYSRAYVYATGAIVDYPQVIHSSDNIGRSGACPILDEASQRYRLYMGDGSYSDIPVLDIISSGTVNNMYGWLGDSICVLEQDSSSRSTFRLHAANTATGITYTLLTPWEYADMVNSASANSSEPTGTPVSGIISSMQSGEDAEAATEG</sequence>
<comment type="caution">
    <text evidence="3">The sequence shown here is derived from an EMBL/GenBank/DDBJ whole genome shotgun (WGS) entry which is preliminary data.</text>
</comment>
<dbReference type="SUPFAM" id="SSF50969">
    <property type="entry name" value="YVTN repeat-like/Quinoprotein amine dehydrogenase"/>
    <property type="match status" value="1"/>
</dbReference>
<accession>A0A9D1S4Z1</accession>
<feature type="chain" id="PRO_5038954691" description="Secreted protein" evidence="2">
    <location>
        <begin position="25"/>
        <end position="445"/>
    </location>
</feature>
<feature type="signal peptide" evidence="2">
    <location>
        <begin position="1"/>
        <end position="24"/>
    </location>
</feature>
<dbReference type="EMBL" id="DVNK01000034">
    <property type="protein sequence ID" value="HIU46628.1"/>
    <property type="molecule type" value="Genomic_DNA"/>
</dbReference>
<gene>
    <name evidence="3" type="ORF">IAC59_05160</name>
</gene>
<evidence type="ECO:0000313" key="3">
    <source>
        <dbReference type="EMBL" id="HIU46628.1"/>
    </source>
</evidence>
<feature type="region of interest" description="Disordered" evidence="1">
    <location>
        <begin position="414"/>
        <end position="445"/>
    </location>
</feature>
<evidence type="ECO:0000256" key="2">
    <source>
        <dbReference type="SAM" id="SignalP"/>
    </source>
</evidence>
<reference evidence="3" key="2">
    <citation type="journal article" date="2021" name="PeerJ">
        <title>Extensive microbial diversity within the chicken gut microbiome revealed by metagenomics and culture.</title>
        <authorList>
            <person name="Gilroy R."/>
            <person name="Ravi A."/>
            <person name="Getino M."/>
            <person name="Pursley I."/>
            <person name="Horton D.L."/>
            <person name="Alikhan N.F."/>
            <person name="Baker D."/>
            <person name="Gharbi K."/>
            <person name="Hall N."/>
            <person name="Watson M."/>
            <person name="Adriaenssens E.M."/>
            <person name="Foster-Nyarko E."/>
            <person name="Jarju S."/>
            <person name="Secka A."/>
            <person name="Antonio M."/>
            <person name="Oren A."/>
            <person name="Chaudhuri R.R."/>
            <person name="La Ragione R."/>
            <person name="Hildebrand F."/>
            <person name="Pallen M.J."/>
        </authorList>
    </citation>
    <scope>NUCLEOTIDE SEQUENCE</scope>
    <source>
        <strain evidence="3">ChiSxjej2B14-8506</strain>
    </source>
</reference>
<dbReference type="InterPro" id="IPR011044">
    <property type="entry name" value="Quino_amine_DH_bsu"/>
</dbReference>
<evidence type="ECO:0000313" key="4">
    <source>
        <dbReference type="Proteomes" id="UP000824123"/>
    </source>
</evidence>
<feature type="compositionally biased region" description="Polar residues" evidence="1">
    <location>
        <begin position="414"/>
        <end position="435"/>
    </location>
</feature>
<keyword evidence="2" id="KW-0732">Signal</keyword>